<dbReference type="HOGENOM" id="CLU_939737_0_0_4"/>
<dbReference type="KEGG" id="slt:Slit_2264"/>
<proteinExistence type="predicted"/>
<dbReference type="STRING" id="580332.Slit_2264"/>
<dbReference type="Gene3D" id="1.20.120.30">
    <property type="entry name" value="Aspartate receptor, ligand-binding domain"/>
    <property type="match status" value="1"/>
</dbReference>
<evidence type="ECO:0000313" key="2">
    <source>
        <dbReference type="EMBL" id="ADE12492.1"/>
    </source>
</evidence>
<evidence type="ECO:0000259" key="1">
    <source>
        <dbReference type="Pfam" id="PF13682"/>
    </source>
</evidence>
<dbReference type="Pfam" id="PF13682">
    <property type="entry name" value="CZB"/>
    <property type="match status" value="1"/>
</dbReference>
<feature type="domain" description="Chemoreceptor zinc-binding" evidence="1">
    <location>
        <begin position="192"/>
        <end position="260"/>
    </location>
</feature>
<dbReference type="RefSeq" id="WP_013030390.1">
    <property type="nucleotide sequence ID" value="NC_013959.1"/>
</dbReference>
<dbReference type="AlphaFoldDB" id="D5CLP7"/>
<dbReference type="OrthoDB" id="9765776at2"/>
<dbReference type="InterPro" id="IPR036527">
    <property type="entry name" value="SCP2_sterol-bd_dom_sf"/>
</dbReference>
<evidence type="ECO:0000313" key="3">
    <source>
        <dbReference type="Proteomes" id="UP000001625"/>
    </source>
</evidence>
<dbReference type="Proteomes" id="UP000001625">
    <property type="component" value="Chromosome"/>
</dbReference>
<reference evidence="2 3" key="1">
    <citation type="submission" date="2010-03" db="EMBL/GenBank/DDBJ databases">
        <title>Complete sequence of Sideroxydans lithotrophicus ES-1.</title>
        <authorList>
            <consortium name="US DOE Joint Genome Institute"/>
            <person name="Lucas S."/>
            <person name="Copeland A."/>
            <person name="Lapidus A."/>
            <person name="Cheng J.-F."/>
            <person name="Bruce D."/>
            <person name="Goodwin L."/>
            <person name="Pitluck S."/>
            <person name="Munk A.C."/>
            <person name="Detter J.C."/>
            <person name="Han C."/>
            <person name="Tapia R."/>
            <person name="Larimer F."/>
            <person name="Land M."/>
            <person name="Hauser L."/>
            <person name="Kyrpides N."/>
            <person name="Ivanova N."/>
            <person name="Emerson D."/>
            <person name="Woyke T."/>
        </authorList>
    </citation>
    <scope>NUCLEOTIDE SEQUENCE [LARGE SCALE GENOMIC DNA]</scope>
    <source>
        <strain evidence="2 3">ES-1</strain>
    </source>
</reference>
<gene>
    <name evidence="2" type="ordered locus">Slit_2264</name>
</gene>
<dbReference type="InterPro" id="IPR025991">
    <property type="entry name" value="Chemoreceptor_zinc-bind_dom"/>
</dbReference>
<dbReference type="SUPFAM" id="SSF55718">
    <property type="entry name" value="SCP-like"/>
    <property type="match status" value="1"/>
</dbReference>
<protein>
    <recommendedName>
        <fullName evidence="1">Chemoreceptor zinc-binding domain-containing protein</fullName>
    </recommendedName>
</protein>
<name>D5CLP7_SIDLE</name>
<accession>D5CLP7</accession>
<dbReference type="eggNOG" id="COG3255">
    <property type="taxonomic scope" value="Bacteria"/>
</dbReference>
<keyword evidence="3" id="KW-1185">Reference proteome</keyword>
<sequence>MADIPVMLLVKPTTEGENMIDLFSEQWMTALKNAWNSAPQVYEPLQKALFSSRVGYGFIGEPQPRGVLVIEDGMATSTLSGINSGEVDWDLRATEDNWKSWIENGFSLYNLGIAFATHQLQFQKGDYAQMLKNPLLSRPFVRHFELFENIQTYQTNSGLLYRLGLKKKKGVIESDNSGQRSGLDLLEAIQAHIKWKARFQNAITGESKEVFNPGDVYVDTACELGKWIHSPFSEIFHDQPHFENLKNTHAEFHKHAGDIVIKIQSGSRESLDQSIDEFNRISRSLIRDLHELAKFM</sequence>
<dbReference type="EMBL" id="CP001965">
    <property type="protein sequence ID" value="ADE12492.1"/>
    <property type="molecule type" value="Genomic_DNA"/>
</dbReference>
<organism evidence="2 3">
    <name type="scientific">Sideroxydans lithotrophicus (strain ES-1)</name>
    <dbReference type="NCBI Taxonomy" id="580332"/>
    <lineage>
        <taxon>Bacteria</taxon>
        <taxon>Pseudomonadati</taxon>
        <taxon>Pseudomonadota</taxon>
        <taxon>Betaproteobacteria</taxon>
        <taxon>Nitrosomonadales</taxon>
        <taxon>Gallionellaceae</taxon>
        <taxon>Sideroxydans</taxon>
    </lineage>
</organism>
<dbReference type="Gene3D" id="3.30.1050.10">
    <property type="entry name" value="SCP2 sterol-binding domain"/>
    <property type="match status" value="1"/>
</dbReference>